<gene>
    <name evidence="2" type="ORF">VFPPC_10398</name>
</gene>
<keyword evidence="1" id="KW-0732">Signal</keyword>
<dbReference type="KEGG" id="pchm:VFPPC_10398"/>
<accession>A0A179F1N3</accession>
<keyword evidence="3" id="KW-1185">Reference proteome</keyword>
<feature type="signal peptide" evidence="1">
    <location>
        <begin position="1"/>
        <end position="18"/>
    </location>
</feature>
<dbReference type="Proteomes" id="UP000078397">
    <property type="component" value="Unassembled WGS sequence"/>
</dbReference>
<reference evidence="2 3" key="1">
    <citation type="journal article" date="2016" name="PLoS Pathog.">
        <title>Biosynthesis of antibiotic leucinostatins in bio-control fungus Purpureocillium lilacinum and their inhibition on phytophthora revealed by genome mining.</title>
        <authorList>
            <person name="Wang G."/>
            <person name="Liu Z."/>
            <person name="Lin R."/>
            <person name="Li E."/>
            <person name="Mao Z."/>
            <person name="Ling J."/>
            <person name="Yang Y."/>
            <person name="Yin W.B."/>
            <person name="Xie B."/>
        </authorList>
    </citation>
    <scope>NUCLEOTIDE SEQUENCE [LARGE SCALE GENOMIC DNA]</scope>
    <source>
        <strain evidence="2">170</strain>
    </source>
</reference>
<evidence type="ECO:0000313" key="2">
    <source>
        <dbReference type="EMBL" id="OAQ59338.1"/>
    </source>
</evidence>
<evidence type="ECO:0000313" key="3">
    <source>
        <dbReference type="Proteomes" id="UP000078397"/>
    </source>
</evidence>
<proteinExistence type="predicted"/>
<dbReference type="RefSeq" id="XP_018137362.1">
    <property type="nucleotide sequence ID" value="XM_018288775.1"/>
</dbReference>
<dbReference type="EMBL" id="LSBJ02000011">
    <property type="protein sequence ID" value="OAQ59338.1"/>
    <property type="molecule type" value="Genomic_DNA"/>
</dbReference>
<dbReference type="GeneID" id="28852769"/>
<feature type="chain" id="PRO_5008101186" evidence="1">
    <location>
        <begin position="19"/>
        <end position="135"/>
    </location>
</feature>
<name>A0A179F1N3_METCM</name>
<protein>
    <submittedName>
        <fullName evidence="2">Uncharacterized protein</fullName>
    </submittedName>
</protein>
<dbReference type="OrthoDB" id="4862890at2759"/>
<dbReference type="AlphaFoldDB" id="A0A179F1N3"/>
<organism evidence="2 3">
    <name type="scientific">Pochonia chlamydosporia 170</name>
    <dbReference type="NCBI Taxonomy" id="1380566"/>
    <lineage>
        <taxon>Eukaryota</taxon>
        <taxon>Fungi</taxon>
        <taxon>Dikarya</taxon>
        <taxon>Ascomycota</taxon>
        <taxon>Pezizomycotina</taxon>
        <taxon>Sordariomycetes</taxon>
        <taxon>Hypocreomycetidae</taxon>
        <taxon>Hypocreales</taxon>
        <taxon>Clavicipitaceae</taxon>
        <taxon>Pochonia</taxon>
    </lineage>
</organism>
<sequence length="135" mass="14802">MHFTNIIASGLVIASGLAAPRPMDSREVTQLSPREYWAFAFKQRDSNLAHDKRDKSQAVAARADLKFALKVREGSHAKRAPLDSQCEQTEEGIYCTYTSADVEAYGTAGRLQDGCLTVSTVVTCFYPGAKPEDIN</sequence>
<comment type="caution">
    <text evidence="2">The sequence shown here is derived from an EMBL/GenBank/DDBJ whole genome shotgun (WGS) entry which is preliminary data.</text>
</comment>
<evidence type="ECO:0000256" key="1">
    <source>
        <dbReference type="SAM" id="SignalP"/>
    </source>
</evidence>